<name>A0A4V2SF88_9BACE</name>
<dbReference type="InterPro" id="IPR033410">
    <property type="entry name" value="DUF5119"/>
</dbReference>
<evidence type="ECO:0000313" key="1">
    <source>
        <dbReference type="EMBL" id="TCO96327.1"/>
    </source>
</evidence>
<evidence type="ECO:0000313" key="2">
    <source>
        <dbReference type="Proteomes" id="UP000295600"/>
    </source>
</evidence>
<accession>A0A4V2SF88</accession>
<dbReference type="Pfam" id="PF17145">
    <property type="entry name" value="DUF5119"/>
    <property type="match status" value="1"/>
</dbReference>
<gene>
    <name evidence="1" type="ORF">EV202_10198</name>
</gene>
<comment type="caution">
    <text evidence="1">The sequence shown here is derived from an EMBL/GenBank/DDBJ whole genome shotgun (WGS) entry which is preliminary data.</text>
</comment>
<dbReference type="RefSeq" id="WP_165899381.1">
    <property type="nucleotide sequence ID" value="NZ_SLXB01000001.1"/>
</dbReference>
<protein>
    <submittedName>
        <fullName evidence="1">Uncharacterized protein DUF5119</fullName>
    </submittedName>
</protein>
<dbReference type="Proteomes" id="UP000295600">
    <property type="component" value="Unassembled WGS sequence"/>
</dbReference>
<dbReference type="EMBL" id="SLXB01000001">
    <property type="protein sequence ID" value="TCO96327.1"/>
    <property type="molecule type" value="Genomic_DNA"/>
</dbReference>
<proteinExistence type="predicted"/>
<dbReference type="PROSITE" id="PS51257">
    <property type="entry name" value="PROKAR_LIPOPROTEIN"/>
    <property type="match status" value="1"/>
</dbReference>
<reference evidence="1 2" key="1">
    <citation type="submission" date="2019-03" db="EMBL/GenBank/DDBJ databases">
        <title>Genomic Encyclopedia of Type Strains, Phase IV (KMG-IV): sequencing the most valuable type-strain genomes for metagenomic binning, comparative biology and taxonomic classification.</title>
        <authorList>
            <person name="Goeker M."/>
        </authorList>
    </citation>
    <scope>NUCLEOTIDE SEQUENCE [LARGE SCALE GENOMIC DNA]</scope>
    <source>
        <strain evidence="1 2">DSM 23917</strain>
    </source>
</reference>
<sequence>MKTATSYTALACIVTLTLLFFASCRHKELCYGHPHGQTVRLVFDWRYINDVPGAMRVFFYPVNNSRRTEPYVFDVSALTRAEGSEIFLEEGTYQVVSFNIDTEYILYRKENSHLEFEAYTQGRTLTLNSSQGGKTSTKTLPLVGTPDWMCRASLDEVHIGSVQGESPKQIVLTPRSAVSKFTCEVRGIKNPGRVKGVIGTLSGVAGSLFMGTGTFPAAPSTVYFDGEMEGGVVRGNFLVFGLHPQAVKPEDKVLTLYFRTDAGISAFSFNVGDRIEIEEDDGHYVIKANVVIEGDIELPSPIVSDEDGLVVDAEEWDAVYIDIDINI</sequence>
<dbReference type="AlphaFoldDB" id="A0A4V2SF88"/>
<organism evidence="1 2">
    <name type="scientific">Prevotella heparinolytica</name>
    <dbReference type="NCBI Taxonomy" id="28113"/>
    <lineage>
        <taxon>Bacteria</taxon>
        <taxon>Pseudomonadati</taxon>
        <taxon>Bacteroidota</taxon>
        <taxon>Bacteroidia</taxon>
        <taxon>Bacteroidales</taxon>
        <taxon>Bacteroidaceae</taxon>
        <taxon>Bacteroides</taxon>
    </lineage>
</organism>